<evidence type="ECO:0000313" key="2">
    <source>
        <dbReference type="Proteomes" id="UP000692954"/>
    </source>
</evidence>
<evidence type="ECO:0000313" key="1">
    <source>
        <dbReference type="EMBL" id="CAD8098423.1"/>
    </source>
</evidence>
<proteinExistence type="predicted"/>
<protein>
    <submittedName>
        <fullName evidence="1">Uncharacterized protein</fullName>
    </submittedName>
</protein>
<dbReference type="AlphaFoldDB" id="A0A8S1P5Y7"/>
<organism evidence="1 2">
    <name type="scientific">Paramecium sonneborni</name>
    <dbReference type="NCBI Taxonomy" id="65129"/>
    <lineage>
        <taxon>Eukaryota</taxon>
        <taxon>Sar</taxon>
        <taxon>Alveolata</taxon>
        <taxon>Ciliophora</taxon>
        <taxon>Intramacronucleata</taxon>
        <taxon>Oligohymenophorea</taxon>
        <taxon>Peniculida</taxon>
        <taxon>Parameciidae</taxon>
        <taxon>Paramecium</taxon>
    </lineage>
</organism>
<keyword evidence="2" id="KW-1185">Reference proteome</keyword>
<dbReference type="Proteomes" id="UP000692954">
    <property type="component" value="Unassembled WGS sequence"/>
</dbReference>
<comment type="caution">
    <text evidence="1">The sequence shown here is derived from an EMBL/GenBank/DDBJ whole genome shotgun (WGS) entry which is preliminary data.</text>
</comment>
<sequence length="75" mass="9127">MSNLNQIRQIKKKEKERSVAIIMNETFLKKKLIKRKKQLNLKSKLLQFLQKIQIMFIINKLNQTMWTLTMTKKHL</sequence>
<dbReference type="EMBL" id="CAJJDN010000070">
    <property type="protein sequence ID" value="CAD8098423.1"/>
    <property type="molecule type" value="Genomic_DNA"/>
</dbReference>
<name>A0A8S1P5Y7_9CILI</name>
<accession>A0A8S1P5Y7</accession>
<gene>
    <name evidence="1" type="ORF">PSON_ATCC_30995.1.T0700111</name>
</gene>
<reference evidence="1" key="1">
    <citation type="submission" date="2021-01" db="EMBL/GenBank/DDBJ databases">
        <authorList>
            <consortium name="Genoscope - CEA"/>
            <person name="William W."/>
        </authorList>
    </citation>
    <scope>NUCLEOTIDE SEQUENCE</scope>
</reference>